<evidence type="ECO:0000256" key="1">
    <source>
        <dbReference type="SAM" id="MobiDB-lite"/>
    </source>
</evidence>
<keyword evidence="2" id="KW-0812">Transmembrane</keyword>
<organism evidence="3 4">
    <name type="scientific">Mortierella isabellina</name>
    <name type="common">Filamentous fungus</name>
    <name type="synonym">Umbelopsis isabellina</name>
    <dbReference type="NCBI Taxonomy" id="91625"/>
    <lineage>
        <taxon>Eukaryota</taxon>
        <taxon>Fungi</taxon>
        <taxon>Fungi incertae sedis</taxon>
        <taxon>Mucoromycota</taxon>
        <taxon>Mucoromycotina</taxon>
        <taxon>Umbelopsidomycetes</taxon>
        <taxon>Umbelopsidales</taxon>
        <taxon>Umbelopsidaceae</taxon>
        <taxon>Umbelopsis</taxon>
    </lineage>
</organism>
<sequence>MSVVSTIMQALYLVLLVCAITVLVIQSLEFSLFESRNFHSQVSTDPRTVAIILCFLFSAFSILVITALLCLATRKTFRFSSMERGIGFAMTGLWISLVVVLFLLEPAKVVQASSDGDNQFKIWLALRVFACMTAFLWLIRTLILYSRLVKASLEATSRRPSTTLPSIERPKWQSHPSMSESLNSFAINDKHMNPSTASLRSSRRESQLKYQLPNDTSESQVLKSQQTADGPPDHPVSDIEGGDGQNDKHKHRSFFLNEIHQDREY</sequence>
<keyword evidence="2" id="KW-1133">Transmembrane helix</keyword>
<evidence type="ECO:0000313" key="4">
    <source>
        <dbReference type="Proteomes" id="UP000654370"/>
    </source>
</evidence>
<dbReference type="Proteomes" id="UP000654370">
    <property type="component" value="Unassembled WGS sequence"/>
</dbReference>
<keyword evidence="4" id="KW-1185">Reference proteome</keyword>
<accession>A0A8H7PFC0</accession>
<feature type="transmembrane region" description="Helical" evidence="2">
    <location>
        <begin position="85"/>
        <end position="104"/>
    </location>
</feature>
<evidence type="ECO:0000256" key="2">
    <source>
        <dbReference type="SAM" id="Phobius"/>
    </source>
</evidence>
<protein>
    <submittedName>
        <fullName evidence="3">Uncharacterized protein</fullName>
    </submittedName>
</protein>
<keyword evidence="2" id="KW-0472">Membrane</keyword>
<comment type="caution">
    <text evidence="3">The sequence shown here is derived from an EMBL/GenBank/DDBJ whole genome shotgun (WGS) entry which is preliminary data.</text>
</comment>
<evidence type="ECO:0000313" key="3">
    <source>
        <dbReference type="EMBL" id="KAG2172907.1"/>
    </source>
</evidence>
<feature type="transmembrane region" description="Helical" evidence="2">
    <location>
        <begin position="7"/>
        <end position="28"/>
    </location>
</feature>
<gene>
    <name evidence="3" type="ORF">INT43_000257</name>
</gene>
<feature type="region of interest" description="Disordered" evidence="1">
    <location>
        <begin position="159"/>
        <end position="178"/>
    </location>
</feature>
<feature type="transmembrane region" description="Helical" evidence="2">
    <location>
        <begin position="48"/>
        <end position="73"/>
    </location>
</feature>
<dbReference type="AlphaFoldDB" id="A0A8H7PFC0"/>
<dbReference type="EMBL" id="JAEPQZ010000016">
    <property type="protein sequence ID" value="KAG2172907.1"/>
    <property type="molecule type" value="Genomic_DNA"/>
</dbReference>
<reference evidence="3" key="1">
    <citation type="submission" date="2020-12" db="EMBL/GenBank/DDBJ databases">
        <title>Metabolic potential, ecology and presence of endohyphal bacteria is reflected in genomic diversity of Mucoromycotina.</title>
        <authorList>
            <person name="Muszewska A."/>
            <person name="Okrasinska A."/>
            <person name="Steczkiewicz K."/>
            <person name="Drgas O."/>
            <person name="Orlowska M."/>
            <person name="Perlinska-Lenart U."/>
            <person name="Aleksandrzak-Piekarczyk T."/>
            <person name="Szatraj K."/>
            <person name="Zielenkiewicz U."/>
            <person name="Pilsyk S."/>
            <person name="Malc E."/>
            <person name="Mieczkowski P."/>
            <person name="Kruszewska J.S."/>
            <person name="Biernat P."/>
            <person name="Pawlowska J."/>
        </authorList>
    </citation>
    <scope>NUCLEOTIDE SEQUENCE</scope>
    <source>
        <strain evidence="3">WA0000067209</strain>
    </source>
</reference>
<name>A0A8H7PFC0_MORIS</name>
<feature type="compositionally biased region" description="Polar residues" evidence="1">
    <location>
        <begin position="213"/>
        <end position="228"/>
    </location>
</feature>
<feature type="transmembrane region" description="Helical" evidence="2">
    <location>
        <begin position="124"/>
        <end position="145"/>
    </location>
</feature>
<dbReference type="OrthoDB" id="2389377at2759"/>
<proteinExistence type="predicted"/>
<feature type="region of interest" description="Disordered" evidence="1">
    <location>
        <begin position="193"/>
        <end position="265"/>
    </location>
</feature>